<feature type="transmembrane region" description="Helical" evidence="1">
    <location>
        <begin position="31"/>
        <end position="53"/>
    </location>
</feature>
<keyword evidence="3" id="KW-1185">Reference proteome</keyword>
<protein>
    <recommendedName>
        <fullName evidence="4">Cellulose biosynthesis protein BcsG</fullName>
    </recommendedName>
</protein>
<sequence>MTTPISEQNKTSPVAFADLGAWNLYFLLKLYLFYSGSIGFHFLENIAFLLFLIAPFRHKFLYQIRQVIVIPVGIALLYYDSRLPSFEKTLGQLMNLADFDMSYLMELLMRFVNFKLIALLVVAVFSYTYLKNWIKFTSITVGLFMYFIILQYYPTESATATKVVDNNMPMTKNSQTYNNPDEQLSQFYHRESQRKVDFNGVELNQPFELLFLHVCSLSWDDLKETGLDTHVLFDKFDVIFQQFNSATSYSGPAAIRMLRASCGQKPHSQLYSAADSQCYLFNNLAKLGFGHKLLMNHDGKFANFEKNIRQDGGWNVPNDLSVTTPLIQKSFDGSPIYSDRYLFDQWLSNIGSTPNATLYNTVSLHDGNKIIGNQSRLNSLESFHPRLLSLLNDINYLFEKIEQSGRKVMVVLVPEHGAGIKGDNLQLPGMREFPSYNVTHVPVGVRLFGATKRQAQTLNVNSPSSYLAISQLVEQVVEKDMFGEPTATLAEIVNALPETDFVSENDSATVIQFKGSYRMKIDKEDWIEYGNDN</sequence>
<gene>
    <name evidence="2" type="ORF">BTO11_08890</name>
</gene>
<feature type="transmembrane region" description="Helical" evidence="1">
    <location>
        <begin position="60"/>
        <end position="79"/>
    </location>
</feature>
<reference evidence="2 3" key="1">
    <citation type="submission" date="2016-12" db="EMBL/GenBank/DDBJ databases">
        <title>Diversity of luminous bacteria.</title>
        <authorList>
            <person name="Yoshizawa S."/>
            <person name="Kogure K."/>
        </authorList>
    </citation>
    <scope>NUCLEOTIDE SEQUENCE [LARGE SCALE GENOMIC DNA]</scope>
    <source>
        <strain evidence="2 3">SA4-48</strain>
    </source>
</reference>
<keyword evidence="1" id="KW-0812">Transmembrane</keyword>
<dbReference type="OrthoDB" id="6965261at2"/>
<evidence type="ECO:0000256" key="1">
    <source>
        <dbReference type="SAM" id="Phobius"/>
    </source>
</evidence>
<dbReference type="InterPro" id="IPR017744">
    <property type="entry name" value="BcsG"/>
</dbReference>
<evidence type="ECO:0008006" key="4">
    <source>
        <dbReference type="Google" id="ProtNLM"/>
    </source>
</evidence>
<evidence type="ECO:0000313" key="2">
    <source>
        <dbReference type="EMBL" id="PQJ53765.1"/>
    </source>
</evidence>
<dbReference type="RefSeq" id="WP_105052263.1">
    <property type="nucleotide sequence ID" value="NZ_BMYG01000002.1"/>
</dbReference>
<dbReference type="Pfam" id="PF11658">
    <property type="entry name" value="CBP_BcsG"/>
    <property type="match status" value="1"/>
</dbReference>
<dbReference type="Proteomes" id="UP000239007">
    <property type="component" value="Unassembled WGS sequence"/>
</dbReference>
<evidence type="ECO:0000313" key="3">
    <source>
        <dbReference type="Proteomes" id="UP000239007"/>
    </source>
</evidence>
<keyword evidence="1" id="KW-0472">Membrane</keyword>
<keyword evidence="1" id="KW-1133">Transmembrane helix</keyword>
<proteinExistence type="predicted"/>
<feature type="transmembrane region" description="Helical" evidence="1">
    <location>
        <begin position="136"/>
        <end position="153"/>
    </location>
</feature>
<comment type="caution">
    <text evidence="2">The sequence shown here is derived from an EMBL/GenBank/DDBJ whole genome shotgun (WGS) entry which is preliminary data.</text>
</comment>
<dbReference type="NCBIfam" id="TIGR03368">
    <property type="entry name" value="cellulose_yhjU"/>
    <property type="match status" value="1"/>
</dbReference>
<dbReference type="EMBL" id="MSCH01000003">
    <property type="protein sequence ID" value="PQJ53765.1"/>
    <property type="molecule type" value="Genomic_DNA"/>
</dbReference>
<dbReference type="AlphaFoldDB" id="A0A2S7UVL5"/>
<accession>A0A2S7UVL5</accession>
<name>A0A2S7UVL5_9GAMM</name>
<feature type="transmembrane region" description="Helical" evidence="1">
    <location>
        <begin position="107"/>
        <end position="129"/>
    </location>
</feature>
<organism evidence="2 3">
    <name type="scientific">Psychrosphaera saromensis</name>
    <dbReference type="NCBI Taxonomy" id="716813"/>
    <lineage>
        <taxon>Bacteria</taxon>
        <taxon>Pseudomonadati</taxon>
        <taxon>Pseudomonadota</taxon>
        <taxon>Gammaproteobacteria</taxon>
        <taxon>Alteromonadales</taxon>
        <taxon>Pseudoalteromonadaceae</taxon>
        <taxon>Psychrosphaera</taxon>
    </lineage>
</organism>